<dbReference type="InterPro" id="IPR045919">
    <property type="entry name" value="DUF6338"/>
</dbReference>
<dbReference type="AlphaFoldDB" id="A0A7J5USC2"/>
<organism evidence="3 4">
    <name type="scientific">Georgenia thermotolerans</name>
    <dbReference type="NCBI Taxonomy" id="527326"/>
    <lineage>
        <taxon>Bacteria</taxon>
        <taxon>Bacillati</taxon>
        <taxon>Actinomycetota</taxon>
        <taxon>Actinomycetes</taxon>
        <taxon>Micrococcales</taxon>
        <taxon>Bogoriellaceae</taxon>
        <taxon>Georgenia</taxon>
    </lineage>
</organism>
<reference evidence="3 4" key="1">
    <citation type="submission" date="2019-10" db="EMBL/GenBank/DDBJ databases">
        <title>Georgenia wutianyii sp. nov. and Georgenia yuyongxinii sp. nov. isolated from plateau pika (Ochotona curzoniae) in the Qinghai-Tibet plateau of China.</title>
        <authorList>
            <person name="Tian Z."/>
        </authorList>
    </citation>
    <scope>NUCLEOTIDE SEQUENCE [LARGE SCALE GENOMIC DNA]</scope>
    <source>
        <strain evidence="3 4">DSM 21501</strain>
    </source>
</reference>
<feature type="transmembrane region" description="Helical" evidence="2">
    <location>
        <begin position="85"/>
        <end position="107"/>
    </location>
</feature>
<comment type="caution">
    <text evidence="3">The sequence shown here is derived from an EMBL/GenBank/DDBJ whole genome shotgun (WGS) entry which is preliminary data.</text>
</comment>
<gene>
    <name evidence="3" type="ORF">GB883_04105</name>
</gene>
<evidence type="ECO:0000313" key="3">
    <source>
        <dbReference type="EMBL" id="KAE8765352.1"/>
    </source>
</evidence>
<keyword evidence="2" id="KW-0812">Transmembrane</keyword>
<dbReference type="RefSeq" id="WP_152202682.1">
    <property type="nucleotide sequence ID" value="NZ_VUKF01000017.1"/>
</dbReference>
<feature type="transmembrane region" description="Helical" evidence="2">
    <location>
        <begin position="6"/>
        <end position="24"/>
    </location>
</feature>
<keyword evidence="4" id="KW-1185">Reference proteome</keyword>
<evidence type="ECO:0000313" key="4">
    <source>
        <dbReference type="Proteomes" id="UP000451860"/>
    </source>
</evidence>
<feature type="transmembrane region" description="Helical" evidence="2">
    <location>
        <begin position="44"/>
        <end position="65"/>
    </location>
</feature>
<accession>A0A7J5USC2</accession>
<protein>
    <submittedName>
        <fullName evidence="3">Uncharacterized protein</fullName>
    </submittedName>
</protein>
<dbReference type="EMBL" id="WHJE01000011">
    <property type="protein sequence ID" value="KAE8765352.1"/>
    <property type="molecule type" value="Genomic_DNA"/>
</dbReference>
<dbReference type="Pfam" id="PF19865">
    <property type="entry name" value="DUF6338"/>
    <property type="match status" value="1"/>
</dbReference>
<feature type="region of interest" description="Disordered" evidence="1">
    <location>
        <begin position="161"/>
        <end position="188"/>
    </location>
</feature>
<keyword evidence="2" id="KW-0472">Membrane</keyword>
<sequence>MIPNSVAAVVSFLLLLAPGIVWQVQRARYRPAVKETALVEVSRVILVSLFSTAGAAALLMAWVWLPLYRSAIEDGSGALNSPASAVPYIGAVVATSMLACALTYAVAAFKWTGKPPISEGRVWSQAFVDWRPPAAGPPYLTVELLDGTVWRGQLLGFDSDPEDDQRSLAVGRPLRRKRPGDEDFEEKDDEWRAVILPESQIKSIQVVYPRRA</sequence>
<dbReference type="Proteomes" id="UP000451860">
    <property type="component" value="Unassembled WGS sequence"/>
</dbReference>
<evidence type="ECO:0000256" key="2">
    <source>
        <dbReference type="SAM" id="Phobius"/>
    </source>
</evidence>
<evidence type="ECO:0000256" key="1">
    <source>
        <dbReference type="SAM" id="MobiDB-lite"/>
    </source>
</evidence>
<name>A0A7J5USC2_9MICO</name>
<dbReference type="OrthoDB" id="5198187at2"/>
<proteinExistence type="predicted"/>
<keyword evidence="2" id="KW-1133">Transmembrane helix</keyword>